<dbReference type="Proteomes" id="UP000321548">
    <property type="component" value="Unassembled WGS sequence"/>
</dbReference>
<dbReference type="AlphaFoldDB" id="A0A5C8NWA4"/>
<dbReference type="Pfam" id="PF04402">
    <property type="entry name" value="SIMPL"/>
    <property type="match status" value="1"/>
</dbReference>
<dbReference type="PANTHER" id="PTHR34387:SF1">
    <property type="entry name" value="PERIPLASMIC IMMUNOGENIC PROTEIN"/>
    <property type="match status" value="1"/>
</dbReference>
<keyword evidence="3" id="KW-1185">Reference proteome</keyword>
<dbReference type="PROSITE" id="PS51318">
    <property type="entry name" value="TAT"/>
    <property type="match status" value="1"/>
</dbReference>
<dbReference type="PANTHER" id="PTHR34387">
    <property type="entry name" value="SLR1258 PROTEIN"/>
    <property type="match status" value="1"/>
</dbReference>
<organism evidence="2 3">
    <name type="scientific">Zeimonas arvi</name>
    <dbReference type="NCBI Taxonomy" id="2498847"/>
    <lineage>
        <taxon>Bacteria</taxon>
        <taxon>Pseudomonadati</taxon>
        <taxon>Pseudomonadota</taxon>
        <taxon>Betaproteobacteria</taxon>
        <taxon>Burkholderiales</taxon>
        <taxon>Burkholderiaceae</taxon>
        <taxon>Zeimonas</taxon>
    </lineage>
</organism>
<evidence type="ECO:0000313" key="3">
    <source>
        <dbReference type="Proteomes" id="UP000321548"/>
    </source>
</evidence>
<dbReference type="Gene3D" id="3.30.110.170">
    <property type="entry name" value="Protein of unknown function (DUF541), domain 1"/>
    <property type="match status" value="1"/>
</dbReference>
<dbReference type="InterPro" id="IPR007497">
    <property type="entry name" value="SIMPL/DUF541"/>
</dbReference>
<gene>
    <name evidence="2" type="ORF">FHP08_11715</name>
</gene>
<proteinExistence type="predicted"/>
<comment type="caution">
    <text evidence="2">The sequence shown here is derived from an EMBL/GenBank/DDBJ whole genome shotgun (WGS) entry which is preliminary data.</text>
</comment>
<dbReference type="EMBL" id="VDUY01000004">
    <property type="protein sequence ID" value="TXL65438.1"/>
    <property type="molecule type" value="Genomic_DNA"/>
</dbReference>
<protein>
    <submittedName>
        <fullName evidence="2">DUF541 domain-containing protein</fullName>
    </submittedName>
</protein>
<dbReference type="Gene3D" id="3.30.70.2970">
    <property type="entry name" value="Protein of unknown function (DUF541), domain 2"/>
    <property type="match status" value="1"/>
</dbReference>
<evidence type="ECO:0000313" key="2">
    <source>
        <dbReference type="EMBL" id="TXL65438.1"/>
    </source>
</evidence>
<reference evidence="2 3" key="1">
    <citation type="submission" date="2019-06" db="EMBL/GenBank/DDBJ databases">
        <title>Quisquiliibacterium sp. nov., isolated from a maize field.</title>
        <authorList>
            <person name="Lin S.-Y."/>
            <person name="Tsai C.-F."/>
            <person name="Young C.-C."/>
        </authorList>
    </citation>
    <scope>NUCLEOTIDE SEQUENCE [LARGE SCALE GENOMIC DNA]</scope>
    <source>
        <strain evidence="2 3">CC-CFT501</strain>
    </source>
</reference>
<accession>A0A5C8NWA4</accession>
<sequence length="279" mass="29495">MLARRPRKEPPMTHPSPGRHAGRAPRRRAAMALISALGLAASFASLSWAGAAAAQTGRSASGVIAPAQAQPAMPEFPQLTLSADAWREVAQDRVSVTLYSSHEAPEPGPAQARVNEQLDPVLQRLKERKDLEVQSAGYRTDPVWKDSRIVAWRARGAIRLTAAPSADFNKLVGELAGTLNVESVAYFLSREARTAVERELIAEAVAAFRAKAQAASQALGYKGFAVRAVSVSDSGPGQPEPAPKAMMARAAMAEAAPMPIAEGKTTVSVSVSGSVLLER</sequence>
<dbReference type="InterPro" id="IPR006311">
    <property type="entry name" value="TAT_signal"/>
</dbReference>
<evidence type="ECO:0000256" key="1">
    <source>
        <dbReference type="SAM" id="MobiDB-lite"/>
    </source>
</evidence>
<dbReference type="InterPro" id="IPR052022">
    <property type="entry name" value="26kDa_periplasmic_antigen"/>
</dbReference>
<name>A0A5C8NWA4_9BURK</name>
<dbReference type="OrthoDB" id="7062395at2"/>
<feature type="region of interest" description="Disordered" evidence="1">
    <location>
        <begin position="1"/>
        <end position="26"/>
    </location>
</feature>
<dbReference type="GO" id="GO:0006974">
    <property type="term" value="P:DNA damage response"/>
    <property type="evidence" value="ECO:0007669"/>
    <property type="project" value="TreeGrafter"/>
</dbReference>